<evidence type="ECO:0000256" key="1">
    <source>
        <dbReference type="ARBA" id="ARBA00001946"/>
    </source>
</evidence>
<dbReference type="GO" id="GO:0046872">
    <property type="term" value="F:metal ion binding"/>
    <property type="evidence" value="ECO:0007669"/>
    <property type="project" value="UniProtKB-KW"/>
</dbReference>
<protein>
    <submittedName>
        <fullName evidence="7">Farnesyltranstransferase</fullName>
        <ecNumber evidence="7">2.5.1.29</ecNumber>
    </submittedName>
</protein>
<proteinExistence type="inferred from homology"/>
<evidence type="ECO:0000256" key="5">
    <source>
        <dbReference type="ARBA" id="ARBA00022842"/>
    </source>
</evidence>
<dbReference type="eggNOG" id="arCOG01726">
    <property type="taxonomic scope" value="Archaea"/>
</dbReference>
<gene>
    <name evidence="7" type="primary">crtE</name>
    <name evidence="7" type="ORF">RCIX2437</name>
</gene>
<dbReference type="AlphaFoldDB" id="Q0W5A4"/>
<evidence type="ECO:0000256" key="6">
    <source>
        <dbReference type="RuleBase" id="RU004466"/>
    </source>
</evidence>
<comment type="cofactor">
    <cofactor evidence="1">
        <name>Mg(2+)</name>
        <dbReference type="ChEBI" id="CHEBI:18420"/>
    </cofactor>
</comment>
<dbReference type="Gene3D" id="1.10.600.10">
    <property type="entry name" value="Farnesyl Diphosphate Synthase"/>
    <property type="match status" value="1"/>
</dbReference>
<dbReference type="PANTHER" id="PTHR12001:SF85">
    <property type="entry name" value="SHORT CHAIN ISOPRENYL DIPHOSPHATE SYNTHASE"/>
    <property type="match status" value="1"/>
</dbReference>
<dbReference type="KEGG" id="rci:RCIX2437"/>
<dbReference type="RefSeq" id="WP_012035060.1">
    <property type="nucleotide sequence ID" value="NC_009464.1"/>
</dbReference>
<dbReference type="InterPro" id="IPR000092">
    <property type="entry name" value="Polyprenyl_synt"/>
</dbReference>
<dbReference type="GeneID" id="5144592"/>
<dbReference type="EC" id="2.5.1.29" evidence="7"/>
<dbReference type="SFLD" id="SFLDS00005">
    <property type="entry name" value="Isoprenoid_Synthase_Type_I"/>
    <property type="match status" value="1"/>
</dbReference>
<evidence type="ECO:0000256" key="3">
    <source>
        <dbReference type="ARBA" id="ARBA00022679"/>
    </source>
</evidence>
<dbReference type="SUPFAM" id="SSF48576">
    <property type="entry name" value="Terpenoid synthases"/>
    <property type="match status" value="1"/>
</dbReference>
<keyword evidence="3 6" id="KW-0808">Transferase</keyword>
<evidence type="ECO:0000313" key="8">
    <source>
        <dbReference type="Proteomes" id="UP000000663"/>
    </source>
</evidence>
<organism evidence="7 8">
    <name type="scientific">Methanocella arvoryzae (strain DSM 22066 / NBRC 105507 / MRE50)</name>
    <dbReference type="NCBI Taxonomy" id="351160"/>
    <lineage>
        <taxon>Archaea</taxon>
        <taxon>Methanobacteriati</taxon>
        <taxon>Methanobacteriota</taxon>
        <taxon>Stenosarchaea group</taxon>
        <taxon>Methanomicrobia</taxon>
        <taxon>Methanocellales</taxon>
        <taxon>Methanocellaceae</taxon>
        <taxon>Methanocella</taxon>
    </lineage>
</organism>
<dbReference type="EMBL" id="AM114193">
    <property type="protein sequence ID" value="CAJ36439.2"/>
    <property type="molecule type" value="Genomic_DNA"/>
</dbReference>
<keyword evidence="8" id="KW-1185">Reference proteome</keyword>
<dbReference type="GO" id="GO:0008299">
    <property type="term" value="P:isoprenoid biosynthetic process"/>
    <property type="evidence" value="ECO:0007669"/>
    <property type="project" value="InterPro"/>
</dbReference>
<keyword evidence="4" id="KW-0479">Metal-binding</keyword>
<keyword evidence="5" id="KW-0460">Magnesium</keyword>
<dbReference type="CDD" id="cd00685">
    <property type="entry name" value="Trans_IPPS_HT"/>
    <property type="match status" value="1"/>
</dbReference>
<sequence>MRGSSVDIEKVLESRATLIDKEMGLLSFVIEPPELAEVVRYALCQKGKKIRASLLTIACEAVGGNIAQAMVPAAVVEMIHNTSLVLDDVIDNAETRRGRSTINHRWGNNMALIACDALLALTIRQASKSSVNMTNAIIECAANSMLSLAEGEALELVGKDYTLKDYYKIAERKTASLFSASAEIGALVGGGTSKEVKSLREYGTSIGIAFQIRDDILDVTSSNDSLGKPTLIDLKMDRPTVIMLLAHEEGLTREKMLAMSREDLQEVLKPSVARAEMLAREQIDKARRQLESVRAGPSRDLLFALSDYVLARGK</sequence>
<dbReference type="GO" id="GO:0004311">
    <property type="term" value="F:geranylgeranyl diphosphate synthase activity"/>
    <property type="evidence" value="ECO:0007669"/>
    <property type="project" value="UniProtKB-EC"/>
</dbReference>
<dbReference type="STRING" id="351160.RCIX2437"/>
<name>Q0W5A4_METAR</name>
<dbReference type="Pfam" id="PF00348">
    <property type="entry name" value="polyprenyl_synt"/>
    <property type="match status" value="1"/>
</dbReference>
<dbReference type="InterPro" id="IPR008949">
    <property type="entry name" value="Isoprenoid_synthase_dom_sf"/>
</dbReference>
<dbReference type="PROSITE" id="PS00723">
    <property type="entry name" value="POLYPRENYL_SYNTHASE_1"/>
    <property type="match status" value="1"/>
</dbReference>
<dbReference type="Proteomes" id="UP000000663">
    <property type="component" value="Chromosome"/>
</dbReference>
<dbReference type="InterPro" id="IPR033749">
    <property type="entry name" value="Polyprenyl_synt_CS"/>
</dbReference>
<evidence type="ECO:0000256" key="2">
    <source>
        <dbReference type="ARBA" id="ARBA00006706"/>
    </source>
</evidence>
<dbReference type="PROSITE" id="PS00444">
    <property type="entry name" value="POLYPRENYL_SYNTHASE_2"/>
    <property type="match status" value="1"/>
</dbReference>
<reference evidence="7 8" key="1">
    <citation type="journal article" date="2006" name="Science">
        <title>Genome of rice cluster I archaea -- the key methane producers in the rice rhizosphere.</title>
        <authorList>
            <person name="Erkel C."/>
            <person name="Kube M."/>
            <person name="Reinhardt R."/>
            <person name="Liesack W."/>
        </authorList>
    </citation>
    <scope>NUCLEOTIDE SEQUENCE [LARGE SCALE GENOMIC DNA]</scope>
    <source>
        <strain evidence="8">DSM 22066 / NBRC 105507 / MRE50</strain>
    </source>
</reference>
<dbReference type="OrthoDB" id="106922at2157"/>
<dbReference type="SFLD" id="SFLDG01017">
    <property type="entry name" value="Polyprenyl_Transferase_Like"/>
    <property type="match status" value="1"/>
</dbReference>
<dbReference type="PANTHER" id="PTHR12001">
    <property type="entry name" value="GERANYLGERANYL PYROPHOSPHATE SYNTHASE"/>
    <property type="match status" value="1"/>
</dbReference>
<comment type="similarity">
    <text evidence="2 6">Belongs to the FPP/GGPP synthase family.</text>
</comment>
<evidence type="ECO:0000256" key="4">
    <source>
        <dbReference type="ARBA" id="ARBA00022723"/>
    </source>
</evidence>
<accession>Q0W5A4</accession>
<evidence type="ECO:0000313" key="7">
    <source>
        <dbReference type="EMBL" id="CAJ36439.2"/>
    </source>
</evidence>